<gene>
    <name evidence="2" type="ORF">CIM45_23510</name>
</gene>
<evidence type="ECO:0000256" key="1">
    <source>
        <dbReference type="SAM" id="MobiDB-lite"/>
    </source>
</evidence>
<protein>
    <submittedName>
        <fullName evidence="2">Uncharacterized protein</fullName>
    </submittedName>
</protein>
<dbReference type="AlphaFoldDB" id="A0A5Z7Y4J0"/>
<name>A0A5Z7Y4J0_SALNE</name>
<feature type="region of interest" description="Disordered" evidence="1">
    <location>
        <begin position="33"/>
        <end position="52"/>
    </location>
</feature>
<evidence type="ECO:0000313" key="2">
    <source>
        <dbReference type="EMBL" id="ECS7537535.1"/>
    </source>
</evidence>
<reference evidence="2" key="1">
    <citation type="submission" date="2018-07" db="EMBL/GenBank/DDBJ databases">
        <authorList>
            <consortium name="PulseNet: The National Subtyping Network for Foodborne Disease Surveillance"/>
            <person name="Tarr C.L."/>
            <person name="Trees E."/>
            <person name="Katz L.S."/>
            <person name="Carleton-Romer H.A."/>
            <person name="Stroika S."/>
            <person name="Kucerova Z."/>
            <person name="Roache K.F."/>
            <person name="Sabol A.L."/>
            <person name="Besser J."/>
            <person name="Gerner-Smidt P."/>
        </authorList>
    </citation>
    <scope>NUCLEOTIDE SEQUENCE</scope>
    <source>
        <strain evidence="2">PNUSAS019309</strain>
    </source>
</reference>
<dbReference type="EMBL" id="AAKKOY010000021">
    <property type="protein sequence ID" value="ECS7537535.1"/>
    <property type="molecule type" value="Genomic_DNA"/>
</dbReference>
<dbReference type="InterPro" id="IPR008544">
    <property type="entry name" value="DUF826"/>
</dbReference>
<sequence length="95" mass="10236">MDKIYMLTLKNSGGLILYGVSLFVQIPERNQTLKTGTPHENNPVAEKPHPYGAKRNALRSDTVTTAVKAQIKSTLDQQIDAAVDTALVDLSGAGQ</sequence>
<organism evidence="2">
    <name type="scientific">Salmonella newport</name>
    <dbReference type="NCBI Taxonomy" id="108619"/>
    <lineage>
        <taxon>Bacteria</taxon>
        <taxon>Pseudomonadati</taxon>
        <taxon>Pseudomonadota</taxon>
        <taxon>Gammaproteobacteria</taxon>
        <taxon>Enterobacterales</taxon>
        <taxon>Enterobacteriaceae</taxon>
        <taxon>Salmonella</taxon>
    </lineage>
</organism>
<dbReference type="Pfam" id="PF05696">
    <property type="entry name" value="DUF826"/>
    <property type="match status" value="1"/>
</dbReference>
<comment type="caution">
    <text evidence="2">The sequence shown here is derived from an EMBL/GenBank/DDBJ whole genome shotgun (WGS) entry which is preliminary data.</text>
</comment>
<proteinExistence type="predicted"/>
<accession>A0A5Z7Y4J0</accession>